<evidence type="ECO:0000256" key="1">
    <source>
        <dbReference type="ARBA" id="ARBA00022801"/>
    </source>
</evidence>
<dbReference type="InterPro" id="IPR050155">
    <property type="entry name" value="HAD-like_hydrolase_sf"/>
</dbReference>
<dbReference type="InterPro" id="IPR023214">
    <property type="entry name" value="HAD_sf"/>
</dbReference>
<keyword evidence="4" id="KW-1185">Reference proteome</keyword>
<name>A0ABT0W8Y0_9BACI</name>
<dbReference type="CDD" id="cd01427">
    <property type="entry name" value="HAD_like"/>
    <property type="match status" value="1"/>
</dbReference>
<evidence type="ECO:0000313" key="4">
    <source>
        <dbReference type="Proteomes" id="UP001523262"/>
    </source>
</evidence>
<dbReference type="InterPro" id="IPR036412">
    <property type="entry name" value="HAD-like_sf"/>
</dbReference>
<dbReference type="PANTHER" id="PTHR43434">
    <property type="entry name" value="PHOSPHOGLYCOLATE PHOSPHATASE"/>
    <property type="match status" value="1"/>
</dbReference>
<organism evidence="3 4">
    <name type="scientific">Neobacillus pocheonensis</name>
    <dbReference type="NCBI Taxonomy" id="363869"/>
    <lineage>
        <taxon>Bacteria</taxon>
        <taxon>Bacillati</taxon>
        <taxon>Bacillota</taxon>
        <taxon>Bacilli</taxon>
        <taxon>Bacillales</taxon>
        <taxon>Bacillaceae</taxon>
        <taxon>Neobacillus</taxon>
    </lineage>
</organism>
<accession>A0ABT0W8Y0</accession>
<dbReference type="Gene3D" id="3.40.50.1000">
    <property type="entry name" value="HAD superfamily/HAD-like"/>
    <property type="match status" value="1"/>
</dbReference>
<keyword evidence="1 3" id="KW-0378">Hydrolase</keyword>
<proteinExistence type="predicted"/>
<sequence>MRHIRAAVFDFDGTISTLRNGWEEIMHPMMVEMIVGCSEIDEGKLEKISNEVETYIHESTGIQTIYQMEWLTDTVKKYGYVKEALDGWGYKAIYNERLLANVKDRLKQINDGSVSPENYIIKGSVYFLEELQKRGVDIYLASGTDHPDVVNEANILQISSYLKEIAGAPVGRADCSKEKVIRDLIVEQGFDEQSLLVVGDGKVEISLGKEYGAFCLGIASDEAKREGINNVKRHRLEKAGADLIVGDFLQRQELLNKIGL</sequence>
<gene>
    <name evidence="3" type="ORF">NDK43_10820</name>
</gene>
<dbReference type="SFLD" id="SFLDS00003">
    <property type="entry name" value="Haloacid_Dehalogenase"/>
    <property type="match status" value="1"/>
</dbReference>
<comment type="caution">
    <text evidence="3">The sequence shown here is derived from an EMBL/GenBank/DDBJ whole genome shotgun (WGS) entry which is preliminary data.</text>
</comment>
<dbReference type="Proteomes" id="UP001523262">
    <property type="component" value="Unassembled WGS sequence"/>
</dbReference>
<dbReference type="EMBL" id="JAMQCR010000001">
    <property type="protein sequence ID" value="MCM2532786.1"/>
    <property type="molecule type" value="Genomic_DNA"/>
</dbReference>
<protein>
    <submittedName>
        <fullName evidence="3">HAD family hydrolase</fullName>
    </submittedName>
</protein>
<dbReference type="Pfam" id="PF13419">
    <property type="entry name" value="HAD_2"/>
    <property type="match status" value="1"/>
</dbReference>
<dbReference type="SUPFAM" id="SSF56784">
    <property type="entry name" value="HAD-like"/>
    <property type="match status" value="1"/>
</dbReference>
<reference evidence="3 4" key="1">
    <citation type="submission" date="2022-06" db="EMBL/GenBank/DDBJ databases">
        <authorList>
            <person name="Jeon C.O."/>
        </authorList>
    </citation>
    <scope>NUCLEOTIDE SEQUENCE [LARGE SCALE GENOMIC DNA]</scope>
    <source>
        <strain evidence="3 4">KCTC 13943</strain>
    </source>
</reference>
<dbReference type="GO" id="GO:0016787">
    <property type="term" value="F:hydrolase activity"/>
    <property type="evidence" value="ECO:0007669"/>
    <property type="project" value="UniProtKB-KW"/>
</dbReference>
<dbReference type="PANTHER" id="PTHR43434:SF1">
    <property type="entry name" value="PHOSPHOGLYCOLATE PHOSPHATASE"/>
    <property type="match status" value="1"/>
</dbReference>
<dbReference type="SFLD" id="SFLDG01129">
    <property type="entry name" value="C1.5:_HAD__Beta-PGM__Phosphata"/>
    <property type="match status" value="1"/>
</dbReference>
<evidence type="ECO:0000313" key="3">
    <source>
        <dbReference type="EMBL" id="MCM2532786.1"/>
    </source>
</evidence>
<dbReference type="InterPro" id="IPR041492">
    <property type="entry name" value="HAD_2"/>
</dbReference>
<evidence type="ECO:0000256" key="2">
    <source>
        <dbReference type="ARBA" id="ARBA00022842"/>
    </source>
</evidence>
<keyword evidence="2" id="KW-0460">Magnesium</keyword>